<reference evidence="11" key="1">
    <citation type="journal article" date="2019" name="Int. J. Syst. Evol. Microbiol.">
        <title>The Global Catalogue of Microorganisms (GCM) 10K type strain sequencing project: providing services to taxonomists for standard genome sequencing and annotation.</title>
        <authorList>
            <consortium name="The Broad Institute Genomics Platform"/>
            <consortium name="The Broad Institute Genome Sequencing Center for Infectious Disease"/>
            <person name="Wu L."/>
            <person name="Ma J."/>
        </authorList>
    </citation>
    <scope>NUCLEOTIDE SEQUENCE [LARGE SCALE GENOMIC DNA]</scope>
    <source>
        <strain evidence="11">CCUG 56698</strain>
    </source>
</reference>
<evidence type="ECO:0000256" key="9">
    <source>
        <dbReference type="SAM" id="MobiDB-lite"/>
    </source>
</evidence>
<evidence type="ECO:0000256" key="4">
    <source>
        <dbReference type="ARBA" id="ARBA00022801"/>
    </source>
</evidence>
<organism evidence="10 11">
    <name type="scientific">Schaalia naturae</name>
    <dbReference type="NCBI Taxonomy" id="635203"/>
    <lineage>
        <taxon>Bacteria</taxon>
        <taxon>Bacillati</taxon>
        <taxon>Actinomycetota</taxon>
        <taxon>Actinomycetes</taxon>
        <taxon>Actinomycetales</taxon>
        <taxon>Actinomycetaceae</taxon>
        <taxon>Schaalia</taxon>
    </lineage>
</organism>
<keyword evidence="6" id="KW-0238">DNA-binding</keyword>
<keyword evidence="4 8" id="KW-0378">Hydrolase</keyword>
<dbReference type="RefSeq" id="WP_380975162.1">
    <property type="nucleotide sequence ID" value="NZ_JBHTEF010000001.1"/>
</dbReference>
<evidence type="ECO:0000256" key="6">
    <source>
        <dbReference type="ARBA" id="ARBA00023125"/>
    </source>
</evidence>
<dbReference type="EC" id="3.4.-.-" evidence="8"/>
<protein>
    <recommendedName>
        <fullName evidence="8">Abasic site processing protein</fullName>
        <ecNumber evidence="8">3.4.-.-</ecNumber>
    </recommendedName>
</protein>
<sequence>MCGRFALFADDDELMSLFDIDVLEGEHAPTWNQAPSQQIRVVMEPSARAVPVRRKMRLLQWGLVPGWARTPLRPMINARAETLAEKPSFRAAAARRRCLVPANGYFEWQAPVPGAGSRAKQPWFLSAGSGSGDEGDPVLALAGIYDAWRAPDAGRGPGSSDGWLLTCAIVTRAATDALGVVHDRMPVVVPPALWDAWLDPAMTDLDQVSALLRSISDPVLSPRRVGPAVGDARNDSPGLIAPLPGPGEVRPDGAGDDPL</sequence>
<accession>A0ABW2SNE5</accession>
<dbReference type="SUPFAM" id="SSF143081">
    <property type="entry name" value="BB1717-like"/>
    <property type="match status" value="1"/>
</dbReference>
<keyword evidence="3" id="KW-0227">DNA damage</keyword>
<evidence type="ECO:0000256" key="7">
    <source>
        <dbReference type="ARBA" id="ARBA00023239"/>
    </source>
</evidence>
<keyword evidence="2 8" id="KW-0645">Protease</keyword>
<keyword evidence="7" id="KW-0456">Lyase</keyword>
<feature type="region of interest" description="Disordered" evidence="9">
    <location>
        <begin position="223"/>
        <end position="259"/>
    </location>
</feature>
<dbReference type="PANTHER" id="PTHR13604:SF0">
    <property type="entry name" value="ABASIC SITE PROCESSING PROTEIN HMCES"/>
    <property type="match status" value="1"/>
</dbReference>
<dbReference type="Proteomes" id="UP001596527">
    <property type="component" value="Unassembled WGS sequence"/>
</dbReference>
<evidence type="ECO:0000313" key="11">
    <source>
        <dbReference type="Proteomes" id="UP001596527"/>
    </source>
</evidence>
<dbReference type="InterPro" id="IPR036590">
    <property type="entry name" value="SRAP-like"/>
</dbReference>
<dbReference type="EMBL" id="JBHTEF010000001">
    <property type="protein sequence ID" value="MFC7581665.1"/>
    <property type="molecule type" value="Genomic_DNA"/>
</dbReference>
<comment type="similarity">
    <text evidence="1 8">Belongs to the SOS response-associated peptidase family.</text>
</comment>
<evidence type="ECO:0000256" key="2">
    <source>
        <dbReference type="ARBA" id="ARBA00022670"/>
    </source>
</evidence>
<evidence type="ECO:0000256" key="3">
    <source>
        <dbReference type="ARBA" id="ARBA00022763"/>
    </source>
</evidence>
<evidence type="ECO:0000256" key="1">
    <source>
        <dbReference type="ARBA" id="ARBA00008136"/>
    </source>
</evidence>
<dbReference type="Pfam" id="PF02586">
    <property type="entry name" value="SRAP"/>
    <property type="match status" value="1"/>
</dbReference>
<dbReference type="PANTHER" id="PTHR13604">
    <property type="entry name" value="DC12-RELATED"/>
    <property type="match status" value="1"/>
</dbReference>
<dbReference type="InterPro" id="IPR003738">
    <property type="entry name" value="SRAP"/>
</dbReference>
<keyword evidence="11" id="KW-1185">Reference proteome</keyword>
<keyword evidence="5" id="KW-0190">Covalent protein-DNA linkage</keyword>
<name>A0ABW2SNE5_9ACTO</name>
<gene>
    <name evidence="10" type="ORF">ACFQWG_10715</name>
</gene>
<evidence type="ECO:0000256" key="8">
    <source>
        <dbReference type="RuleBase" id="RU364100"/>
    </source>
</evidence>
<comment type="caution">
    <text evidence="10">The sequence shown here is derived from an EMBL/GenBank/DDBJ whole genome shotgun (WGS) entry which is preliminary data.</text>
</comment>
<dbReference type="GO" id="GO:0016787">
    <property type="term" value="F:hydrolase activity"/>
    <property type="evidence" value="ECO:0007669"/>
    <property type="project" value="UniProtKB-KW"/>
</dbReference>
<evidence type="ECO:0000256" key="5">
    <source>
        <dbReference type="ARBA" id="ARBA00023124"/>
    </source>
</evidence>
<dbReference type="Gene3D" id="3.90.1680.10">
    <property type="entry name" value="SOS response associated peptidase-like"/>
    <property type="match status" value="1"/>
</dbReference>
<proteinExistence type="inferred from homology"/>
<evidence type="ECO:0000313" key="10">
    <source>
        <dbReference type="EMBL" id="MFC7581665.1"/>
    </source>
</evidence>